<dbReference type="EMBL" id="BARS01033107">
    <property type="protein sequence ID" value="GAG22120.1"/>
    <property type="molecule type" value="Genomic_DNA"/>
</dbReference>
<dbReference type="PANTHER" id="PTHR42693:SF33">
    <property type="entry name" value="ARYLSULFATASE"/>
    <property type="match status" value="1"/>
</dbReference>
<accession>X0VV21</accession>
<dbReference type="InterPro" id="IPR017850">
    <property type="entry name" value="Alkaline_phosphatase_core_sf"/>
</dbReference>
<dbReference type="SUPFAM" id="SSF53649">
    <property type="entry name" value="Alkaline phosphatase-like"/>
    <property type="match status" value="1"/>
</dbReference>
<reference evidence="3" key="1">
    <citation type="journal article" date="2014" name="Front. Microbiol.">
        <title>High frequency of phylogenetically diverse reductive dehalogenase-homologous genes in deep subseafloor sedimentary metagenomes.</title>
        <authorList>
            <person name="Kawai M."/>
            <person name="Futagami T."/>
            <person name="Toyoda A."/>
            <person name="Takaki Y."/>
            <person name="Nishi S."/>
            <person name="Hori S."/>
            <person name="Arai W."/>
            <person name="Tsubouchi T."/>
            <person name="Morono Y."/>
            <person name="Uchiyama I."/>
            <person name="Ito T."/>
            <person name="Fujiyama A."/>
            <person name="Inagaki F."/>
            <person name="Takami H."/>
        </authorList>
    </citation>
    <scope>NUCLEOTIDE SEQUENCE</scope>
    <source>
        <strain evidence="3">Expedition CK06-06</strain>
    </source>
</reference>
<evidence type="ECO:0000313" key="3">
    <source>
        <dbReference type="EMBL" id="GAG22120.1"/>
    </source>
</evidence>
<proteinExistence type="inferred from homology"/>
<gene>
    <name evidence="3" type="ORF">S01H1_51306</name>
</gene>
<evidence type="ECO:0000256" key="1">
    <source>
        <dbReference type="ARBA" id="ARBA00008779"/>
    </source>
</evidence>
<evidence type="ECO:0000259" key="2">
    <source>
        <dbReference type="Pfam" id="PF16347"/>
    </source>
</evidence>
<name>X0VV21_9ZZZZ</name>
<organism evidence="3">
    <name type="scientific">marine sediment metagenome</name>
    <dbReference type="NCBI Taxonomy" id="412755"/>
    <lineage>
        <taxon>unclassified sequences</taxon>
        <taxon>metagenomes</taxon>
        <taxon>ecological metagenomes</taxon>
    </lineage>
</organism>
<protein>
    <recommendedName>
        <fullName evidence="2">N-sulphoglucosamine sulphohydrolase C-terminal domain-containing protein</fullName>
    </recommendedName>
</protein>
<dbReference type="Gene3D" id="3.40.720.10">
    <property type="entry name" value="Alkaline Phosphatase, subunit A"/>
    <property type="match status" value="1"/>
</dbReference>
<comment type="caution">
    <text evidence="3">The sequence shown here is derived from an EMBL/GenBank/DDBJ whole genome shotgun (WGS) entry which is preliminary data.</text>
</comment>
<sequence>MLLLGGFRVPLFFYWPGNVKEPLVKNQLVSTLDILPTIVDAAGGEVPEGIDGKSLLPQILHNDDARVRDHLAMGGIHARRKNRYRLLGGDIHMKVYDLGLTANGTHMYSTPKGRLTCV</sequence>
<feature type="non-terminal residue" evidence="3">
    <location>
        <position position="118"/>
    </location>
</feature>
<dbReference type="Pfam" id="PF16347">
    <property type="entry name" value="SGSH_C"/>
    <property type="match status" value="1"/>
</dbReference>
<dbReference type="InterPro" id="IPR050738">
    <property type="entry name" value="Sulfatase"/>
</dbReference>
<dbReference type="GO" id="GO:0004065">
    <property type="term" value="F:arylsulfatase activity"/>
    <property type="evidence" value="ECO:0007669"/>
    <property type="project" value="TreeGrafter"/>
</dbReference>
<comment type="similarity">
    <text evidence="1">Belongs to the sulfatase family.</text>
</comment>
<dbReference type="InterPro" id="IPR032506">
    <property type="entry name" value="SGSH_C"/>
</dbReference>
<feature type="domain" description="N-sulphoglucosamine sulphohydrolase C-terminal" evidence="2">
    <location>
        <begin position="6"/>
        <end position="70"/>
    </location>
</feature>
<dbReference type="PANTHER" id="PTHR42693">
    <property type="entry name" value="ARYLSULFATASE FAMILY MEMBER"/>
    <property type="match status" value="1"/>
</dbReference>
<dbReference type="AlphaFoldDB" id="X0VV21"/>